<dbReference type="GO" id="GO:0044539">
    <property type="term" value="P:long-chain fatty acid import into cell"/>
    <property type="evidence" value="ECO:0007669"/>
    <property type="project" value="TreeGrafter"/>
</dbReference>
<dbReference type="Pfam" id="PF13193">
    <property type="entry name" value="AMP-binding_C"/>
    <property type="match status" value="1"/>
</dbReference>
<dbReference type="EC" id="6.2.1.3" evidence="4"/>
<dbReference type="Pfam" id="PF00501">
    <property type="entry name" value="AMP-binding"/>
    <property type="match status" value="2"/>
</dbReference>
<evidence type="ECO:0000256" key="2">
    <source>
        <dbReference type="ARBA" id="ARBA00022598"/>
    </source>
</evidence>
<comment type="similarity">
    <text evidence="1">Belongs to the ATP-dependent AMP-binding enzyme family.</text>
</comment>
<feature type="domain" description="AMP-dependent synthetase/ligase" evidence="8">
    <location>
        <begin position="442"/>
        <end position="597"/>
    </location>
</feature>
<name>A0AAE0Z7J5_9GAST</name>
<organism evidence="10 11">
    <name type="scientific">Elysia crispata</name>
    <name type="common">lettuce slug</name>
    <dbReference type="NCBI Taxonomy" id="231223"/>
    <lineage>
        <taxon>Eukaryota</taxon>
        <taxon>Metazoa</taxon>
        <taxon>Spiralia</taxon>
        <taxon>Lophotrochozoa</taxon>
        <taxon>Mollusca</taxon>
        <taxon>Gastropoda</taxon>
        <taxon>Heterobranchia</taxon>
        <taxon>Euthyneura</taxon>
        <taxon>Panpulmonata</taxon>
        <taxon>Sacoglossa</taxon>
        <taxon>Placobranchoidea</taxon>
        <taxon>Plakobranchidae</taxon>
        <taxon>Elysia</taxon>
    </lineage>
</organism>
<dbReference type="InterPro" id="IPR042099">
    <property type="entry name" value="ANL_N_sf"/>
</dbReference>
<keyword evidence="3" id="KW-0276">Fatty acid metabolism</keyword>
<proteinExistence type="inferred from homology"/>
<evidence type="ECO:0000313" key="11">
    <source>
        <dbReference type="Proteomes" id="UP001283361"/>
    </source>
</evidence>
<evidence type="ECO:0000256" key="5">
    <source>
        <dbReference type="ARBA" id="ARBA00036527"/>
    </source>
</evidence>
<evidence type="ECO:0000256" key="3">
    <source>
        <dbReference type="ARBA" id="ARBA00022832"/>
    </source>
</evidence>
<reference evidence="10" key="1">
    <citation type="journal article" date="2023" name="G3 (Bethesda)">
        <title>A reference genome for the long-term kleptoplast-retaining sea slug Elysia crispata morphotype clarki.</title>
        <authorList>
            <person name="Eastman K.E."/>
            <person name="Pendleton A.L."/>
            <person name="Shaikh M.A."/>
            <person name="Suttiyut T."/>
            <person name="Ogas R."/>
            <person name="Tomko P."/>
            <person name="Gavelis G."/>
            <person name="Widhalm J.R."/>
            <person name="Wisecaver J.H."/>
        </authorList>
    </citation>
    <scope>NUCLEOTIDE SEQUENCE</scope>
    <source>
        <strain evidence="10">ECLA1</strain>
    </source>
</reference>
<dbReference type="GO" id="GO:0005789">
    <property type="term" value="C:endoplasmic reticulum membrane"/>
    <property type="evidence" value="ECO:0007669"/>
    <property type="project" value="TreeGrafter"/>
</dbReference>
<comment type="caution">
    <text evidence="10">The sequence shown here is derived from an EMBL/GenBank/DDBJ whole genome shotgun (WGS) entry which is preliminary data.</text>
</comment>
<protein>
    <recommendedName>
        <fullName evidence="4">long-chain-fatty-acid--CoA ligase</fullName>
        <ecNumber evidence="4">6.2.1.3</ecNumber>
    </recommendedName>
    <alternativeName>
        <fullName evidence="6">Long-chain-fatty-acid--CoA ligase</fullName>
    </alternativeName>
</protein>
<dbReference type="AlphaFoldDB" id="A0AAE0Z7J5"/>
<dbReference type="GO" id="GO:0005324">
    <property type="term" value="F:long-chain fatty acid transmembrane transporter activity"/>
    <property type="evidence" value="ECO:0007669"/>
    <property type="project" value="TreeGrafter"/>
</dbReference>
<keyword evidence="2" id="KW-0436">Ligase</keyword>
<keyword evidence="11" id="KW-1185">Reference proteome</keyword>
<feature type="domain" description="AMP-dependent synthetase/ligase" evidence="8">
    <location>
        <begin position="58"/>
        <end position="284"/>
    </location>
</feature>
<dbReference type="InterPro" id="IPR000873">
    <property type="entry name" value="AMP-dep_synth/lig_dom"/>
</dbReference>
<comment type="catalytic activity">
    <reaction evidence="5">
        <text>a very long-chain fatty acid + ATP + CoA = a very long-chain fatty acyl-CoA + AMP + diphosphate</text>
        <dbReference type="Rhea" id="RHEA:54536"/>
        <dbReference type="ChEBI" id="CHEBI:30616"/>
        <dbReference type="ChEBI" id="CHEBI:33019"/>
        <dbReference type="ChEBI" id="CHEBI:57287"/>
        <dbReference type="ChEBI" id="CHEBI:58950"/>
        <dbReference type="ChEBI" id="CHEBI:138261"/>
        <dbReference type="ChEBI" id="CHEBI:456215"/>
    </reaction>
    <physiologicalReaction direction="left-to-right" evidence="5">
        <dbReference type="Rhea" id="RHEA:54537"/>
    </physiologicalReaction>
</comment>
<evidence type="ECO:0000259" key="8">
    <source>
        <dbReference type="Pfam" id="PF00501"/>
    </source>
</evidence>
<dbReference type="Gene3D" id="3.40.50.12780">
    <property type="entry name" value="N-terminal domain of ligase-like"/>
    <property type="match status" value="2"/>
</dbReference>
<comment type="catalytic activity">
    <reaction evidence="7">
        <text>tetracosanoate + ATP + CoA = tetracosanoyl-CoA + AMP + diphosphate</text>
        <dbReference type="Rhea" id="RHEA:33639"/>
        <dbReference type="ChEBI" id="CHEBI:30616"/>
        <dbReference type="ChEBI" id="CHEBI:31014"/>
        <dbReference type="ChEBI" id="CHEBI:33019"/>
        <dbReference type="ChEBI" id="CHEBI:57287"/>
        <dbReference type="ChEBI" id="CHEBI:65052"/>
        <dbReference type="ChEBI" id="CHEBI:456215"/>
    </reaction>
    <physiologicalReaction direction="left-to-right" evidence="7">
        <dbReference type="Rhea" id="RHEA:33640"/>
    </physiologicalReaction>
</comment>
<evidence type="ECO:0000256" key="4">
    <source>
        <dbReference type="ARBA" id="ARBA00026121"/>
    </source>
</evidence>
<dbReference type="InterPro" id="IPR045851">
    <property type="entry name" value="AMP-bd_C_sf"/>
</dbReference>
<dbReference type="PANTHER" id="PTHR43107">
    <property type="entry name" value="LONG-CHAIN FATTY ACID TRANSPORT PROTEIN"/>
    <property type="match status" value="1"/>
</dbReference>
<evidence type="ECO:0000259" key="9">
    <source>
        <dbReference type="Pfam" id="PF13193"/>
    </source>
</evidence>
<evidence type="ECO:0000256" key="1">
    <source>
        <dbReference type="ARBA" id="ARBA00006432"/>
    </source>
</evidence>
<accession>A0AAE0Z7J5</accession>
<dbReference type="PANTHER" id="PTHR43107:SF22">
    <property type="entry name" value="VERY LONG-CHAIN ACYL-COA SYNTHETASE"/>
    <property type="match status" value="1"/>
</dbReference>
<dbReference type="Proteomes" id="UP001283361">
    <property type="component" value="Unassembled WGS sequence"/>
</dbReference>
<evidence type="ECO:0000256" key="7">
    <source>
        <dbReference type="ARBA" id="ARBA00048666"/>
    </source>
</evidence>
<dbReference type="EMBL" id="JAWDGP010004454">
    <property type="protein sequence ID" value="KAK3764259.1"/>
    <property type="molecule type" value="Genomic_DNA"/>
</dbReference>
<keyword evidence="3" id="KW-0443">Lipid metabolism</keyword>
<gene>
    <name evidence="10" type="ORF">RRG08_033341</name>
</gene>
<sequence>MKWYQKVVAASAGATGAGLLAWKTMFPWLEYDIQLVKVGKRLTTLREEALKTFLIDKFEEKVAKTPKKAFIVFEDNIFTYEYVDQMACKVANVAKSWGLSHGDCVAMMIENEPSFVWTFLGFQKLGVAVAFINFNLKMHPLVHSVLATDPKYFIIGSGDQLVHSVLEVLDDLGKIAVYIQGHGSSPPPQGLHSFDALLNQALPTPIFPSVRNGLSLDDTCCYIYTSGTTGNPKAVKITQYKSSAANIALQACDMSHSDNLYTCLPLYHTAGLLIGIFGVIGAGSPKPVTIQQIKVCLLGNALAVCDFCAEDTVYTVLPVYHSAGGGIGLCSVINTGSPKPVIIQQIKVCVLGNALAVCDFCAEGTVYTVLPVYHSAGGGIGLCSVINTGNPKPALIDHRKTGAYCCVTQCTSFCPADILYMVLPLYHSSGGGAGLFGVIHEGVPKPVYISQGKASDFSSQLDPVYFGPADTLYIVLPLYHTSGGGVGLGNTISKGATMVLRRKFSARNFIEDCRKYNVTVVQYIGELWRYLLAQPASPLDSQHKIRAAFGNGLRKDIWTNVVERFKIPSVVEFFGATEGTTMLINIAGRPGAIGRLSPLINAIDPEPKALVKFDYETAMPLRDKNGHCMKVEIGEPGLFLSSVPPAMMKDGNLKVYRSSDEANEKKLVRNAFAPGDLYFNYGDVFVLDSDYFLYFQDRIGDTFRWKGENVSTTELANVITQLSFIEDANVYGVTMPGSDGRAGMAAITVNSGETVSEKQLKELYEHVVEELPSYAQPLFIRHMTQAVLTGTFKQRKVELVKEGYDINLVQDPLFFLDHKKQTYSPLREQDLAAFLSSKL</sequence>
<dbReference type="GO" id="GO:0004467">
    <property type="term" value="F:long-chain fatty acid-CoA ligase activity"/>
    <property type="evidence" value="ECO:0007669"/>
    <property type="project" value="UniProtKB-EC"/>
</dbReference>
<dbReference type="GO" id="GO:0005886">
    <property type="term" value="C:plasma membrane"/>
    <property type="evidence" value="ECO:0007669"/>
    <property type="project" value="TreeGrafter"/>
</dbReference>
<dbReference type="PROSITE" id="PS00455">
    <property type="entry name" value="AMP_BINDING"/>
    <property type="match status" value="1"/>
</dbReference>
<evidence type="ECO:0000256" key="6">
    <source>
        <dbReference type="ARBA" id="ARBA00041297"/>
    </source>
</evidence>
<dbReference type="Gene3D" id="3.30.300.30">
    <property type="match status" value="1"/>
</dbReference>
<dbReference type="InterPro" id="IPR020845">
    <property type="entry name" value="AMP-binding_CS"/>
</dbReference>
<dbReference type="FunFam" id="3.30.300.30:FF:000002">
    <property type="entry name" value="Long-chain fatty acid transport protein 1"/>
    <property type="match status" value="1"/>
</dbReference>
<dbReference type="InterPro" id="IPR025110">
    <property type="entry name" value="AMP-bd_C"/>
</dbReference>
<feature type="domain" description="AMP-binding enzyme C-terminal" evidence="9">
    <location>
        <begin position="714"/>
        <end position="793"/>
    </location>
</feature>
<dbReference type="SUPFAM" id="SSF56801">
    <property type="entry name" value="Acetyl-CoA synthetase-like"/>
    <property type="match status" value="2"/>
</dbReference>
<evidence type="ECO:0000313" key="10">
    <source>
        <dbReference type="EMBL" id="KAK3764259.1"/>
    </source>
</evidence>